<name>A0A7J9NWN8_METMI</name>
<dbReference type="EMBL" id="JACDUH010000003">
    <property type="protein sequence ID" value="MBA2851665.1"/>
    <property type="molecule type" value="Genomic_DNA"/>
</dbReference>
<dbReference type="RefSeq" id="WP_181501491.1">
    <property type="nucleotide sequence ID" value="NZ_JACDUH010000003.1"/>
</dbReference>
<gene>
    <name evidence="1" type="ORF">HNP86_001824</name>
</gene>
<organism evidence="1 2">
    <name type="scientific">Methanococcus maripaludis</name>
    <name type="common">Methanococcus deltae</name>
    <dbReference type="NCBI Taxonomy" id="39152"/>
    <lineage>
        <taxon>Archaea</taxon>
        <taxon>Methanobacteriati</taxon>
        <taxon>Methanobacteriota</taxon>
        <taxon>Methanomada group</taxon>
        <taxon>Methanococci</taxon>
        <taxon>Methanococcales</taxon>
        <taxon>Methanococcaceae</taxon>
        <taxon>Methanococcus</taxon>
    </lineage>
</organism>
<dbReference type="Proteomes" id="UP000564425">
    <property type="component" value="Unassembled WGS sequence"/>
</dbReference>
<comment type="caution">
    <text evidence="1">The sequence shown here is derived from an EMBL/GenBank/DDBJ whole genome shotgun (WGS) entry which is preliminary data.</text>
</comment>
<dbReference type="AlphaFoldDB" id="A0A7J9NWN8"/>
<evidence type="ECO:0000313" key="1">
    <source>
        <dbReference type="EMBL" id="MBA2851665.1"/>
    </source>
</evidence>
<reference evidence="1 2" key="1">
    <citation type="submission" date="2020-07" db="EMBL/GenBank/DDBJ databases">
        <title>Genomic Encyclopedia of Type Strains, Phase IV (KMG-V): Genome sequencing to study the core and pangenomes of soil and plant-associated prokaryotes.</title>
        <authorList>
            <person name="Whitman W."/>
        </authorList>
    </citation>
    <scope>NUCLEOTIDE SEQUENCE [LARGE SCALE GENOMIC DNA]</scope>
    <source>
        <strain evidence="1 2">A1</strain>
    </source>
</reference>
<sequence>MTKYAKFLDLFTRLNRIRFKFDAIFDDIRDVTGTHKVRNIDIIADNGYTYTILAMTNFKDVNLIHFAKSKTKSGKAYEFANILQQYPTLPECTIRLNTIHDVPAWSEYRTRHVFDTINVTCGKSKLYVSGNTLKQGLYEFKNGKLRDEFMYPTDTISISKIALICSAIQGDDGDTLFNGLNQYVIDVEATYDKTLVIHKAFMDLNNLYKLDMVG</sequence>
<accession>A0A7J9NWN8</accession>
<proteinExistence type="predicted"/>
<evidence type="ECO:0000313" key="2">
    <source>
        <dbReference type="Proteomes" id="UP000564425"/>
    </source>
</evidence>
<protein>
    <submittedName>
        <fullName evidence="1">Uncharacterized protein</fullName>
    </submittedName>
</protein>